<evidence type="ECO:0000313" key="2">
    <source>
        <dbReference type="EMBL" id="ORE08220.1"/>
    </source>
</evidence>
<dbReference type="Proteomes" id="UP000242414">
    <property type="component" value="Unassembled WGS sequence"/>
</dbReference>
<sequence>MLRLDSVFRDTLLDLPDTLQSELDIPPYLLQIPFQQWKDHKTIISTSLSLSNDFKGDGSLLYKEVLRTLKTLSEQESKDVPEAVKEYALALSKEFEKSESDFILTFEDARSLSILTQQTQTLTIEETVTSTVEIESVGSTEPEEKEDKKEEPKEDKQRWISFLDSVEGSRKRHKHCLERNRILRIGAGIMPPEDMDEEDYKNLLEQLQVKPKPVKFNDVANQYYDKIKGASTLIELERAFRFPPTPVDDDDERQIIYIQKVSEAIWRVFKKLPYIGSGELAYRSVFAHPYIEAVISCINNSDLGYDTGEKSVKAMNAQMDRLKLRISNYESYKADGVICFKEIEVFLMENSGSYGNCTKHKASGDHHKAVYGVLGMLKTIADTYRYATFDTFQRLKVFFLQTRGKIMELWSIRAEQKNSYVLYREAMMLVSVDVKDKNSMLEDSFTFLNIMKDMLMETAKTLTKIIEEHEYFTQSVSADETQAPTHSLKEIIDPPIFKIIVEQGSRGLGTLDYEEYSVKPSVKK</sequence>
<dbReference type="AlphaFoldDB" id="A0A1X0R831"/>
<feature type="compositionally biased region" description="Basic and acidic residues" evidence="1">
    <location>
        <begin position="145"/>
        <end position="156"/>
    </location>
</feature>
<gene>
    <name evidence="2" type="ORF">BCV72DRAFT_225346</name>
</gene>
<organism evidence="2">
    <name type="scientific">Rhizopus microsporus var. microsporus</name>
    <dbReference type="NCBI Taxonomy" id="86635"/>
    <lineage>
        <taxon>Eukaryota</taxon>
        <taxon>Fungi</taxon>
        <taxon>Fungi incertae sedis</taxon>
        <taxon>Mucoromycota</taxon>
        <taxon>Mucoromycotina</taxon>
        <taxon>Mucoromycetes</taxon>
        <taxon>Mucorales</taxon>
        <taxon>Mucorineae</taxon>
        <taxon>Rhizopodaceae</taxon>
        <taxon>Rhizopus</taxon>
    </lineage>
</organism>
<feature type="region of interest" description="Disordered" evidence="1">
    <location>
        <begin position="132"/>
        <end position="156"/>
    </location>
</feature>
<protein>
    <submittedName>
        <fullName evidence="2">Uncharacterized protein</fullName>
    </submittedName>
</protein>
<reference evidence="2" key="1">
    <citation type="journal article" date="2016" name="Proc. Natl. Acad. Sci. U.S.A.">
        <title>Lipid metabolic changes in an early divergent fungus govern the establishment of a mutualistic symbiosis with endobacteria.</title>
        <authorList>
            <person name="Lastovetsky O.A."/>
            <person name="Gaspar M.L."/>
            <person name="Mondo S.J."/>
            <person name="LaButti K.M."/>
            <person name="Sandor L."/>
            <person name="Grigoriev I.V."/>
            <person name="Henry S.A."/>
            <person name="Pawlowska T.E."/>
        </authorList>
    </citation>
    <scope>NUCLEOTIDE SEQUENCE [LARGE SCALE GENOMIC DNA]</scope>
    <source>
        <strain evidence="2">ATCC 52814</strain>
    </source>
</reference>
<accession>A0A1X0R831</accession>
<evidence type="ECO:0000256" key="1">
    <source>
        <dbReference type="SAM" id="MobiDB-lite"/>
    </source>
</evidence>
<proteinExistence type="predicted"/>
<dbReference type="EMBL" id="KV921891">
    <property type="protein sequence ID" value="ORE08220.1"/>
    <property type="molecule type" value="Genomic_DNA"/>
</dbReference>
<name>A0A1X0R831_RHIZD</name>
<dbReference type="VEuPathDB" id="FungiDB:BCV72DRAFT_225346"/>